<dbReference type="InterPro" id="IPR013815">
    <property type="entry name" value="ATP_grasp_subdomain_1"/>
</dbReference>
<evidence type="ECO:0000313" key="2">
    <source>
        <dbReference type="Proteomes" id="UP000217103"/>
    </source>
</evidence>
<gene>
    <name evidence="1" type="ORF">SAMN04489764_4153</name>
</gene>
<dbReference type="Proteomes" id="UP000217103">
    <property type="component" value="Unassembled WGS sequence"/>
</dbReference>
<reference evidence="1 2" key="1">
    <citation type="submission" date="2016-10" db="EMBL/GenBank/DDBJ databases">
        <authorList>
            <person name="de Groot N.N."/>
        </authorList>
    </citation>
    <scope>NUCLEOTIDE SEQUENCE [LARGE SCALE GENOMIC DNA]</scope>
    <source>
        <strain evidence="1 2">DSM 43794</strain>
    </source>
</reference>
<organism evidence="1 2">
    <name type="scientific">Thermostaphylospora chromogena</name>
    <dbReference type="NCBI Taxonomy" id="35622"/>
    <lineage>
        <taxon>Bacteria</taxon>
        <taxon>Bacillati</taxon>
        <taxon>Actinomycetota</taxon>
        <taxon>Actinomycetes</taxon>
        <taxon>Streptosporangiales</taxon>
        <taxon>Thermomonosporaceae</taxon>
        <taxon>Thermostaphylospora</taxon>
    </lineage>
</organism>
<keyword evidence="2" id="KW-1185">Reference proteome</keyword>
<accession>A0A1H1H8L2</accession>
<evidence type="ECO:0008006" key="3">
    <source>
        <dbReference type="Google" id="ProtNLM"/>
    </source>
</evidence>
<proteinExistence type="predicted"/>
<dbReference type="RefSeq" id="WP_093261182.1">
    <property type="nucleotide sequence ID" value="NZ_FNKK01000002.1"/>
</dbReference>
<dbReference type="AlphaFoldDB" id="A0A1H1H8L2"/>
<name>A0A1H1H8L2_9ACTN</name>
<evidence type="ECO:0000313" key="1">
    <source>
        <dbReference type="EMBL" id="SDR21691.1"/>
    </source>
</evidence>
<dbReference type="Gene3D" id="3.30.1490.20">
    <property type="entry name" value="ATP-grasp fold, A domain"/>
    <property type="match status" value="1"/>
</dbReference>
<dbReference type="STRING" id="35622.SAMN04489764_4153"/>
<sequence length="309" mass="34172">MSCERPPRLCWIYPDRSSAWLRRAEDEGLWERYRRVAGRLGLRVSVHAPETVSVDARVPLAYLDGEPVTPTEAIFITDLYALPHQTVDVCNQVTLFTVLEQLGFHLPIPPSIACLTAEKAATLLFLRDCPAPPVPSVRICAGRDGARAHYLPALAGLAFPLLVKPAYWGTGIGVCVVRDLDAFQGVVSLAGGSDTALIVQPYFEDVVDYRVYLIEGRPHAALRTEKAGGRRVAGYVEVPEELRKAVSWISSRLPLPYLAVDFLFDGERFWLSEVEPDGAVEPSDDGLGDALVMRRFQAYLKAFGKKFSM</sequence>
<dbReference type="Gene3D" id="3.30.470.20">
    <property type="entry name" value="ATP-grasp fold, B domain"/>
    <property type="match status" value="1"/>
</dbReference>
<dbReference type="EMBL" id="FNKK01000002">
    <property type="protein sequence ID" value="SDR21691.1"/>
    <property type="molecule type" value="Genomic_DNA"/>
</dbReference>
<dbReference type="SUPFAM" id="SSF56059">
    <property type="entry name" value="Glutathione synthetase ATP-binding domain-like"/>
    <property type="match status" value="1"/>
</dbReference>
<dbReference type="OrthoDB" id="3668575at2"/>
<protein>
    <recommendedName>
        <fullName evidence="3">ATP-grasp domain-containing protein</fullName>
    </recommendedName>
</protein>
<dbReference type="GO" id="GO:0005524">
    <property type="term" value="F:ATP binding"/>
    <property type="evidence" value="ECO:0007669"/>
    <property type="project" value="InterPro"/>
</dbReference>